<keyword evidence="2" id="KW-0732">Signal</keyword>
<feature type="domain" description="DUF6799" evidence="3">
    <location>
        <begin position="32"/>
        <end position="90"/>
    </location>
</feature>
<comment type="caution">
    <text evidence="4">The sequence shown here is derived from an EMBL/GenBank/DDBJ whole genome shotgun (WGS) entry which is preliminary data.</text>
</comment>
<dbReference type="Proteomes" id="UP000297739">
    <property type="component" value="Unassembled WGS sequence"/>
</dbReference>
<feature type="chain" id="PRO_5021485262" description="DUF6799 domain-containing protein" evidence="2">
    <location>
        <begin position="25"/>
        <end position="160"/>
    </location>
</feature>
<sequence>MPVIPTSFSTLVLGVALLATTPLAGQGRAANDGFQRRDGSMYVIRNGVKRPMTRDVHLPNGRVITRDGFVVERDGHRTELREGNGCDLVGTTTAVTPGANGQLVLAAAARPQPVASAEARAVSTDTYLRQLLGNGKHRGGGRYKKNKHGKGKRHKNENDD</sequence>
<dbReference type="OrthoDB" id="887087at2"/>
<accession>A0A4Z0PK24</accession>
<reference evidence="4 5" key="1">
    <citation type="submission" date="2019-04" db="EMBL/GenBank/DDBJ databases">
        <authorList>
            <person name="Feng G."/>
            <person name="Zhang J."/>
            <person name="Zhu H."/>
        </authorList>
    </citation>
    <scope>NUCLEOTIDE SEQUENCE [LARGE SCALE GENOMIC DNA]</scope>
    <source>
        <strain evidence="4 5">JCM 17223</strain>
    </source>
</reference>
<dbReference type="AlphaFoldDB" id="A0A4Z0PK24"/>
<dbReference type="RefSeq" id="WP_135497795.1">
    <property type="nucleotide sequence ID" value="NZ_SRLD01000019.1"/>
</dbReference>
<evidence type="ECO:0000313" key="4">
    <source>
        <dbReference type="EMBL" id="TGE15933.1"/>
    </source>
</evidence>
<evidence type="ECO:0000313" key="5">
    <source>
        <dbReference type="Proteomes" id="UP000297739"/>
    </source>
</evidence>
<feature type="signal peptide" evidence="2">
    <location>
        <begin position="1"/>
        <end position="24"/>
    </location>
</feature>
<evidence type="ECO:0000259" key="3">
    <source>
        <dbReference type="Pfam" id="PF20606"/>
    </source>
</evidence>
<feature type="compositionally biased region" description="Basic residues" evidence="1">
    <location>
        <begin position="135"/>
        <end position="160"/>
    </location>
</feature>
<gene>
    <name evidence="4" type="ORF">E5J99_10895</name>
</gene>
<dbReference type="InterPro" id="IPR046478">
    <property type="entry name" value="DUF6799"/>
</dbReference>
<evidence type="ECO:0000256" key="2">
    <source>
        <dbReference type="SAM" id="SignalP"/>
    </source>
</evidence>
<proteinExistence type="predicted"/>
<evidence type="ECO:0000256" key="1">
    <source>
        <dbReference type="SAM" id="MobiDB-lite"/>
    </source>
</evidence>
<organism evidence="4 5">
    <name type="scientific">Hymenobacter elongatus</name>
    <dbReference type="NCBI Taxonomy" id="877208"/>
    <lineage>
        <taxon>Bacteria</taxon>
        <taxon>Pseudomonadati</taxon>
        <taxon>Bacteroidota</taxon>
        <taxon>Cytophagia</taxon>
        <taxon>Cytophagales</taxon>
        <taxon>Hymenobacteraceae</taxon>
        <taxon>Hymenobacter</taxon>
    </lineage>
</organism>
<name>A0A4Z0PK24_9BACT</name>
<dbReference type="Pfam" id="PF20606">
    <property type="entry name" value="DUF6799"/>
    <property type="match status" value="1"/>
</dbReference>
<keyword evidence="5" id="KW-1185">Reference proteome</keyword>
<feature type="region of interest" description="Disordered" evidence="1">
    <location>
        <begin position="131"/>
        <end position="160"/>
    </location>
</feature>
<protein>
    <recommendedName>
        <fullName evidence="3">DUF6799 domain-containing protein</fullName>
    </recommendedName>
</protein>
<dbReference type="EMBL" id="SRLD01000019">
    <property type="protein sequence ID" value="TGE15933.1"/>
    <property type="molecule type" value="Genomic_DNA"/>
</dbReference>